<evidence type="ECO:0000313" key="4">
    <source>
        <dbReference type="Proteomes" id="UP000588068"/>
    </source>
</evidence>
<accession>A0A841HRJ4</accession>
<gene>
    <name evidence="3" type="ORF">HNQ60_004406</name>
</gene>
<dbReference type="RefSeq" id="WP_184334875.1">
    <property type="nucleotide sequence ID" value="NZ_JACHHZ010000005.1"/>
</dbReference>
<organism evidence="3 4">
    <name type="scientific">Povalibacter uvarum</name>
    <dbReference type="NCBI Taxonomy" id="732238"/>
    <lineage>
        <taxon>Bacteria</taxon>
        <taxon>Pseudomonadati</taxon>
        <taxon>Pseudomonadota</taxon>
        <taxon>Gammaproteobacteria</taxon>
        <taxon>Steroidobacterales</taxon>
        <taxon>Steroidobacteraceae</taxon>
        <taxon>Povalibacter</taxon>
    </lineage>
</organism>
<dbReference type="EMBL" id="JACHHZ010000005">
    <property type="protein sequence ID" value="MBB6095516.1"/>
    <property type="molecule type" value="Genomic_DNA"/>
</dbReference>
<feature type="domain" description="DUF3291" evidence="2">
    <location>
        <begin position="6"/>
        <end position="142"/>
    </location>
</feature>
<dbReference type="Proteomes" id="UP000588068">
    <property type="component" value="Unassembled WGS sequence"/>
</dbReference>
<feature type="region of interest" description="Disordered" evidence="1">
    <location>
        <begin position="143"/>
        <end position="165"/>
    </location>
</feature>
<dbReference type="Pfam" id="PF11695">
    <property type="entry name" value="DUF3291"/>
    <property type="match status" value="1"/>
</dbReference>
<sequence length="165" mass="18827">MSGYQLAQLNIATLKAPLDSPLLKDFVDNLDRINELAEGSPGFVWRLKGEGNDATSLRPLDENVIVNMSVWKDVESLNHYVYRTVHVEILRRRREWFERGVEAHMVLWWVKAGHTPTVAEALSRLDHLREHGPSDHAFNFRTPFLPPDAQPEETPFLSGDECPAT</sequence>
<dbReference type="InterPro" id="IPR011008">
    <property type="entry name" value="Dimeric_a/b-barrel"/>
</dbReference>
<dbReference type="SUPFAM" id="SSF54909">
    <property type="entry name" value="Dimeric alpha+beta barrel"/>
    <property type="match status" value="1"/>
</dbReference>
<dbReference type="InterPro" id="IPR021708">
    <property type="entry name" value="DUF3291"/>
</dbReference>
<evidence type="ECO:0000259" key="2">
    <source>
        <dbReference type="Pfam" id="PF11695"/>
    </source>
</evidence>
<reference evidence="3 4" key="1">
    <citation type="submission" date="2020-08" db="EMBL/GenBank/DDBJ databases">
        <title>Genomic Encyclopedia of Type Strains, Phase IV (KMG-IV): sequencing the most valuable type-strain genomes for metagenomic binning, comparative biology and taxonomic classification.</title>
        <authorList>
            <person name="Goeker M."/>
        </authorList>
    </citation>
    <scope>NUCLEOTIDE SEQUENCE [LARGE SCALE GENOMIC DNA]</scope>
    <source>
        <strain evidence="3 4">DSM 26723</strain>
    </source>
</reference>
<evidence type="ECO:0000313" key="3">
    <source>
        <dbReference type="EMBL" id="MBB6095516.1"/>
    </source>
</evidence>
<proteinExistence type="predicted"/>
<name>A0A841HRJ4_9GAMM</name>
<keyword evidence="4" id="KW-1185">Reference proteome</keyword>
<comment type="caution">
    <text evidence="3">The sequence shown here is derived from an EMBL/GenBank/DDBJ whole genome shotgun (WGS) entry which is preliminary data.</text>
</comment>
<dbReference type="AlphaFoldDB" id="A0A841HRJ4"/>
<protein>
    <recommendedName>
        <fullName evidence="2">DUF3291 domain-containing protein</fullName>
    </recommendedName>
</protein>
<evidence type="ECO:0000256" key="1">
    <source>
        <dbReference type="SAM" id="MobiDB-lite"/>
    </source>
</evidence>